<dbReference type="PANTHER" id="PTHR39473:SF1">
    <property type="entry name" value="DINB-LIKE DOMAIN-CONTAINING PROTEIN"/>
    <property type="match status" value="1"/>
</dbReference>
<sequence length="167" mass="18600">MTNSYTAVINQAIVLLDGLSNTEYQKVIKPHFPSSVGAHIRHVIDHFLALINGVEQGHINYNVRHRHNNVEQSVDAGVKALEEISTWLSRIDESLCEQSVLVTSEIDVSHTKSATCKSSVERELVFASSHAIHHYALIRIICAMQNKSIPEFFGYAPATITHLNRSA</sequence>
<evidence type="ECO:0000313" key="1">
    <source>
        <dbReference type="EMBL" id="MFC4701450.1"/>
    </source>
</evidence>
<reference evidence="2" key="1">
    <citation type="journal article" date="2019" name="Int. J. Syst. Evol. Microbiol.">
        <title>The Global Catalogue of Microorganisms (GCM) 10K type strain sequencing project: providing services to taxonomists for standard genome sequencing and annotation.</title>
        <authorList>
            <consortium name="The Broad Institute Genomics Platform"/>
            <consortium name="The Broad Institute Genome Sequencing Center for Infectious Disease"/>
            <person name="Wu L."/>
            <person name="Ma J."/>
        </authorList>
    </citation>
    <scope>NUCLEOTIDE SEQUENCE [LARGE SCALE GENOMIC DNA]</scope>
    <source>
        <strain evidence="2">KACC 12507</strain>
    </source>
</reference>
<dbReference type="PANTHER" id="PTHR39473">
    <property type="match status" value="1"/>
</dbReference>
<dbReference type="EMBL" id="JBHSGU010000009">
    <property type="protein sequence ID" value="MFC4701450.1"/>
    <property type="molecule type" value="Genomic_DNA"/>
</dbReference>
<evidence type="ECO:0000313" key="2">
    <source>
        <dbReference type="Proteomes" id="UP001595897"/>
    </source>
</evidence>
<keyword evidence="2" id="KW-1185">Reference proteome</keyword>
<dbReference type="RefSeq" id="WP_382409929.1">
    <property type="nucleotide sequence ID" value="NZ_JBHSGU010000009.1"/>
</dbReference>
<organism evidence="1 2">
    <name type="scientific">Glaciecola siphonariae</name>
    <dbReference type="NCBI Taxonomy" id="521012"/>
    <lineage>
        <taxon>Bacteria</taxon>
        <taxon>Pseudomonadati</taxon>
        <taxon>Pseudomonadota</taxon>
        <taxon>Gammaproteobacteria</taxon>
        <taxon>Alteromonadales</taxon>
        <taxon>Alteromonadaceae</taxon>
        <taxon>Glaciecola</taxon>
    </lineage>
</organism>
<dbReference type="Proteomes" id="UP001595897">
    <property type="component" value="Unassembled WGS sequence"/>
</dbReference>
<comment type="caution">
    <text evidence="1">The sequence shown here is derived from an EMBL/GenBank/DDBJ whole genome shotgun (WGS) entry which is preliminary data.</text>
</comment>
<gene>
    <name evidence="1" type="ORF">ACFO4O_14885</name>
</gene>
<protein>
    <submittedName>
        <fullName evidence="1">DinB family protein</fullName>
    </submittedName>
</protein>
<name>A0ABV9M008_9ALTE</name>
<proteinExistence type="predicted"/>
<accession>A0ABV9M008</accession>